<evidence type="ECO:0000256" key="6">
    <source>
        <dbReference type="ARBA" id="ARBA00022679"/>
    </source>
</evidence>
<keyword evidence="9" id="KW-0418">Kinase</keyword>
<evidence type="ECO:0000256" key="8">
    <source>
        <dbReference type="ARBA" id="ARBA00022741"/>
    </source>
</evidence>
<dbReference type="SMART" id="SM00745">
    <property type="entry name" value="MIT"/>
    <property type="match status" value="1"/>
</dbReference>
<protein>
    <recommendedName>
        <fullName evidence="3">Serine/threonine-protein kinase ULK3</fullName>
        <ecNumber evidence="2">2.7.11.1</ecNumber>
    </recommendedName>
    <alternativeName>
        <fullName evidence="12">Unc-51-like kinase 3</fullName>
    </alternativeName>
</protein>
<dbReference type="Pfam" id="PF00069">
    <property type="entry name" value="Pkinase"/>
    <property type="match status" value="1"/>
</dbReference>
<dbReference type="InterPro" id="IPR045269">
    <property type="entry name" value="Atg1-like"/>
</dbReference>
<dbReference type="GO" id="GO:0061709">
    <property type="term" value="P:reticulophagy"/>
    <property type="evidence" value="ECO:0007669"/>
    <property type="project" value="TreeGrafter"/>
</dbReference>
<accession>A0A8S9XRI8</accession>
<evidence type="ECO:0000313" key="18">
    <source>
        <dbReference type="Proteomes" id="UP000466442"/>
    </source>
</evidence>
<dbReference type="GO" id="GO:0034045">
    <property type="term" value="C:phagophore assembly site membrane"/>
    <property type="evidence" value="ECO:0007669"/>
    <property type="project" value="TreeGrafter"/>
</dbReference>
<dbReference type="FunFam" id="3.30.200.20:FF:000042">
    <property type="entry name" value="Aurora kinase A"/>
    <property type="match status" value="1"/>
</dbReference>
<dbReference type="SUPFAM" id="SSF56112">
    <property type="entry name" value="Protein kinase-like (PK-like)"/>
    <property type="match status" value="1"/>
</dbReference>
<evidence type="ECO:0000256" key="9">
    <source>
        <dbReference type="ARBA" id="ARBA00022777"/>
    </source>
</evidence>
<comment type="catalytic activity">
    <reaction evidence="13">
        <text>L-threonyl-[protein] + ATP = O-phospho-L-threonyl-[protein] + ADP + H(+)</text>
        <dbReference type="Rhea" id="RHEA:46608"/>
        <dbReference type="Rhea" id="RHEA-COMP:11060"/>
        <dbReference type="Rhea" id="RHEA-COMP:11605"/>
        <dbReference type="ChEBI" id="CHEBI:15378"/>
        <dbReference type="ChEBI" id="CHEBI:30013"/>
        <dbReference type="ChEBI" id="CHEBI:30616"/>
        <dbReference type="ChEBI" id="CHEBI:61977"/>
        <dbReference type="ChEBI" id="CHEBI:456216"/>
        <dbReference type="EC" id="2.7.11.1"/>
    </reaction>
</comment>
<evidence type="ECO:0000256" key="3">
    <source>
        <dbReference type="ARBA" id="ARBA00021644"/>
    </source>
</evidence>
<evidence type="ECO:0000256" key="1">
    <source>
        <dbReference type="ARBA" id="ARBA00004496"/>
    </source>
</evidence>
<evidence type="ECO:0000256" key="14">
    <source>
        <dbReference type="ARBA" id="ARBA00048679"/>
    </source>
</evidence>
<evidence type="ECO:0000256" key="7">
    <source>
        <dbReference type="ARBA" id="ARBA00022737"/>
    </source>
</evidence>
<comment type="caution">
    <text evidence="17">The sequence shown here is derived from an EMBL/GenBank/DDBJ whole genome shotgun (WGS) entry which is preliminary data.</text>
</comment>
<dbReference type="GO" id="GO:0005524">
    <property type="term" value="F:ATP binding"/>
    <property type="evidence" value="ECO:0007669"/>
    <property type="project" value="UniProtKB-UniRule"/>
</dbReference>
<organism evidence="17 18">
    <name type="scientific">Apolygus lucorum</name>
    <name type="common">Small green plant bug</name>
    <name type="synonym">Lygocoris lucorum</name>
    <dbReference type="NCBI Taxonomy" id="248454"/>
    <lineage>
        <taxon>Eukaryota</taxon>
        <taxon>Metazoa</taxon>
        <taxon>Ecdysozoa</taxon>
        <taxon>Arthropoda</taxon>
        <taxon>Hexapoda</taxon>
        <taxon>Insecta</taxon>
        <taxon>Pterygota</taxon>
        <taxon>Neoptera</taxon>
        <taxon>Paraneoptera</taxon>
        <taxon>Hemiptera</taxon>
        <taxon>Heteroptera</taxon>
        <taxon>Panheteroptera</taxon>
        <taxon>Cimicomorpha</taxon>
        <taxon>Miridae</taxon>
        <taxon>Mirini</taxon>
        <taxon>Apolygus</taxon>
    </lineage>
</organism>
<dbReference type="Gene3D" id="1.20.58.80">
    <property type="entry name" value="Phosphotransferase system, lactose/cellobiose-type IIA subunit"/>
    <property type="match status" value="2"/>
</dbReference>
<gene>
    <name evidence="17" type="ORF">GE061_014304</name>
</gene>
<dbReference type="PANTHER" id="PTHR24348">
    <property type="entry name" value="SERINE/THREONINE-PROTEIN KINASE UNC-51-RELATED"/>
    <property type="match status" value="1"/>
</dbReference>
<dbReference type="GO" id="GO:0000045">
    <property type="term" value="P:autophagosome assembly"/>
    <property type="evidence" value="ECO:0007669"/>
    <property type="project" value="TreeGrafter"/>
</dbReference>
<comment type="catalytic activity">
    <reaction evidence="14">
        <text>L-seryl-[protein] + ATP = O-phospho-L-seryl-[protein] + ADP + H(+)</text>
        <dbReference type="Rhea" id="RHEA:17989"/>
        <dbReference type="Rhea" id="RHEA-COMP:9863"/>
        <dbReference type="Rhea" id="RHEA-COMP:11604"/>
        <dbReference type="ChEBI" id="CHEBI:15378"/>
        <dbReference type="ChEBI" id="CHEBI:29999"/>
        <dbReference type="ChEBI" id="CHEBI:30616"/>
        <dbReference type="ChEBI" id="CHEBI:83421"/>
        <dbReference type="ChEBI" id="CHEBI:456216"/>
        <dbReference type="EC" id="2.7.11.1"/>
    </reaction>
</comment>
<keyword evidence="6" id="KW-0808">Transferase</keyword>
<keyword evidence="18" id="KW-1185">Reference proteome</keyword>
<name>A0A8S9XRI8_APOLU</name>
<reference evidence="17" key="1">
    <citation type="journal article" date="2021" name="Mol. Ecol. Resour.">
        <title>Apolygus lucorum genome provides insights into omnivorousness and mesophyll feeding.</title>
        <authorList>
            <person name="Liu Y."/>
            <person name="Liu H."/>
            <person name="Wang H."/>
            <person name="Huang T."/>
            <person name="Liu B."/>
            <person name="Yang B."/>
            <person name="Yin L."/>
            <person name="Li B."/>
            <person name="Zhang Y."/>
            <person name="Zhang S."/>
            <person name="Jiang F."/>
            <person name="Zhang X."/>
            <person name="Ren Y."/>
            <person name="Wang B."/>
            <person name="Wang S."/>
            <person name="Lu Y."/>
            <person name="Wu K."/>
            <person name="Fan W."/>
            <person name="Wang G."/>
        </authorList>
    </citation>
    <scope>NUCLEOTIDE SEQUENCE</scope>
    <source>
        <strain evidence="17">12Hb</strain>
    </source>
</reference>
<dbReference type="AlphaFoldDB" id="A0A8S9XRI8"/>
<evidence type="ECO:0000256" key="12">
    <source>
        <dbReference type="ARBA" id="ARBA00032242"/>
    </source>
</evidence>
<dbReference type="InterPro" id="IPR017441">
    <property type="entry name" value="Protein_kinase_ATP_BS"/>
</dbReference>
<keyword evidence="10 15" id="KW-0067">ATP-binding</keyword>
<dbReference type="PANTHER" id="PTHR24348:SF65">
    <property type="entry name" value="SERINE_THREONINE-PROTEIN KINASE ULK3"/>
    <property type="match status" value="1"/>
</dbReference>
<dbReference type="GO" id="GO:0000422">
    <property type="term" value="P:autophagy of mitochondrion"/>
    <property type="evidence" value="ECO:0007669"/>
    <property type="project" value="TreeGrafter"/>
</dbReference>
<dbReference type="FunFam" id="1.10.510.10:FF:000571">
    <property type="entry name" value="Maternal embryonic leucine zipper kinase"/>
    <property type="match status" value="1"/>
</dbReference>
<dbReference type="InterPro" id="IPR036181">
    <property type="entry name" value="MIT_dom_sf"/>
</dbReference>
<dbReference type="GO" id="GO:0034727">
    <property type="term" value="P:piecemeal microautophagy of the nucleus"/>
    <property type="evidence" value="ECO:0007669"/>
    <property type="project" value="TreeGrafter"/>
</dbReference>
<proteinExistence type="predicted"/>
<evidence type="ECO:0000259" key="16">
    <source>
        <dbReference type="PROSITE" id="PS50011"/>
    </source>
</evidence>
<dbReference type="Gene3D" id="3.30.200.20">
    <property type="entry name" value="Phosphorylase Kinase, domain 1"/>
    <property type="match status" value="1"/>
</dbReference>
<evidence type="ECO:0000256" key="11">
    <source>
        <dbReference type="ARBA" id="ARBA00023006"/>
    </source>
</evidence>
<keyword evidence="4" id="KW-0963">Cytoplasm</keyword>
<evidence type="ECO:0000256" key="4">
    <source>
        <dbReference type="ARBA" id="ARBA00022490"/>
    </source>
</evidence>
<dbReference type="GO" id="GO:0010506">
    <property type="term" value="P:regulation of autophagy"/>
    <property type="evidence" value="ECO:0007669"/>
    <property type="project" value="InterPro"/>
</dbReference>
<feature type="domain" description="Protein kinase" evidence="16">
    <location>
        <begin position="12"/>
        <end position="265"/>
    </location>
</feature>
<comment type="subcellular location">
    <subcellularLocation>
        <location evidence="1">Cytoplasm</location>
    </subcellularLocation>
</comment>
<evidence type="ECO:0000256" key="10">
    <source>
        <dbReference type="ARBA" id="ARBA00022840"/>
    </source>
</evidence>
<dbReference type="EC" id="2.7.11.1" evidence="2"/>
<dbReference type="Proteomes" id="UP000466442">
    <property type="component" value="Linkage Group LG5"/>
</dbReference>
<dbReference type="PROSITE" id="PS00107">
    <property type="entry name" value="PROTEIN_KINASE_ATP"/>
    <property type="match status" value="1"/>
</dbReference>
<dbReference type="InterPro" id="IPR000719">
    <property type="entry name" value="Prot_kinase_dom"/>
</dbReference>
<dbReference type="InterPro" id="IPR011009">
    <property type="entry name" value="Kinase-like_dom_sf"/>
</dbReference>
<evidence type="ECO:0000256" key="13">
    <source>
        <dbReference type="ARBA" id="ARBA00047899"/>
    </source>
</evidence>
<evidence type="ECO:0000256" key="2">
    <source>
        <dbReference type="ARBA" id="ARBA00012513"/>
    </source>
</evidence>
<dbReference type="GO" id="GO:0042594">
    <property type="term" value="P:response to starvation"/>
    <property type="evidence" value="ECO:0007669"/>
    <property type="project" value="TreeGrafter"/>
</dbReference>
<evidence type="ECO:0000256" key="5">
    <source>
        <dbReference type="ARBA" id="ARBA00022527"/>
    </source>
</evidence>
<dbReference type="Gene3D" id="1.10.510.10">
    <property type="entry name" value="Transferase(Phosphotransferase) domain 1"/>
    <property type="match status" value="1"/>
</dbReference>
<dbReference type="PROSITE" id="PS00108">
    <property type="entry name" value="PROTEIN_KINASE_ST"/>
    <property type="match status" value="1"/>
</dbReference>
<dbReference type="GO" id="GO:0004674">
    <property type="term" value="F:protein serine/threonine kinase activity"/>
    <property type="evidence" value="ECO:0007669"/>
    <property type="project" value="UniProtKB-KW"/>
</dbReference>
<dbReference type="InterPro" id="IPR007330">
    <property type="entry name" value="MIT_dom"/>
</dbReference>
<keyword evidence="5" id="KW-0723">Serine/threonine-protein kinase</keyword>
<feature type="binding site" evidence="15">
    <location>
        <position position="45"/>
    </location>
    <ligand>
        <name>ATP</name>
        <dbReference type="ChEBI" id="CHEBI:30616"/>
    </ligand>
</feature>
<dbReference type="Pfam" id="PF04212">
    <property type="entry name" value="MIT"/>
    <property type="match status" value="1"/>
</dbReference>
<evidence type="ECO:0000256" key="15">
    <source>
        <dbReference type="PROSITE-ProRule" id="PRU10141"/>
    </source>
</evidence>
<dbReference type="OrthoDB" id="346907at2759"/>
<keyword evidence="11" id="KW-0072">Autophagy</keyword>
<dbReference type="InterPro" id="IPR008271">
    <property type="entry name" value="Ser/Thr_kinase_AS"/>
</dbReference>
<evidence type="ECO:0000313" key="17">
    <source>
        <dbReference type="EMBL" id="KAF6211189.1"/>
    </source>
</evidence>
<dbReference type="GO" id="GO:0005776">
    <property type="term" value="C:autophagosome"/>
    <property type="evidence" value="ECO:0007669"/>
    <property type="project" value="TreeGrafter"/>
</dbReference>
<sequence length="531" mass="59682">MSFSKVPSVEGYDILDKIGAGSYSVVYKAVDVSSGEEVAIKCVLKSSLSQMGRDNIVTEIQIMKMLKNEFILNMRDFLYDDWYIYLILDYCDGGDLSSFIKSKRKLPENVCKKFMQQLVLGLKFLRSKDITHFDLKPKNLLLVTQPSLRLKIGDFGLSGFLSEEARCNVLKGSPLYMAPEILLGKPVDPKADLWSVGVIFYECLFGEAPLAHSSCRQLVNFLRSEAPINIPSGLSDNAHDLLRNLLVIDPGKRISFEDLFTHPFLDLEHYPLHESYLKAVALARKAVKLDFEKNYLEAFNMYCASLSYLVPFIQTSQTPERDEFIRKKVSEYFKRAEQLKSILYKAKEFIGNQGATTASEALMRAARDHRTSALVLAPAAAPTPQLQSDSDSMSQPYRTLKQLALVRQNFITEEESTLKIQEVPADTDIKALKAMCSSTPKMVDGIDIGLTAQMYLYEGNYSLALDHFKLCLNLLVPLLENEPPGQRRTLLTQMTKEWLNEAESAEALILAVEGTSNLATSSQHEESCVIQ</sequence>
<dbReference type="SUPFAM" id="SSF116846">
    <property type="entry name" value="MIT domain"/>
    <property type="match status" value="2"/>
</dbReference>
<dbReference type="GO" id="GO:0005829">
    <property type="term" value="C:cytosol"/>
    <property type="evidence" value="ECO:0007669"/>
    <property type="project" value="TreeGrafter"/>
</dbReference>
<dbReference type="PROSITE" id="PS50011">
    <property type="entry name" value="PROTEIN_KINASE_DOM"/>
    <property type="match status" value="1"/>
</dbReference>
<dbReference type="SMART" id="SM00220">
    <property type="entry name" value="S_TKc"/>
    <property type="match status" value="1"/>
</dbReference>
<dbReference type="EMBL" id="WIXP02000005">
    <property type="protein sequence ID" value="KAF6211189.1"/>
    <property type="molecule type" value="Genomic_DNA"/>
</dbReference>
<keyword evidence="8 15" id="KW-0547">Nucleotide-binding</keyword>
<keyword evidence="7" id="KW-0677">Repeat</keyword>